<name>A0A098VV70_9MICR</name>
<dbReference type="EMBL" id="JMKJ01000042">
    <property type="protein sequence ID" value="KGG52759.1"/>
    <property type="molecule type" value="Genomic_DNA"/>
</dbReference>
<dbReference type="RefSeq" id="XP_013239195.1">
    <property type="nucleotide sequence ID" value="XM_013383741.1"/>
</dbReference>
<organism evidence="1 2">
    <name type="scientific">Mitosporidium daphniae</name>
    <dbReference type="NCBI Taxonomy" id="1485682"/>
    <lineage>
        <taxon>Eukaryota</taxon>
        <taxon>Fungi</taxon>
        <taxon>Fungi incertae sedis</taxon>
        <taxon>Microsporidia</taxon>
        <taxon>Mitosporidium</taxon>
    </lineage>
</organism>
<dbReference type="GeneID" id="25258351"/>
<accession>A0A098VV70</accession>
<comment type="caution">
    <text evidence="1">The sequence shown here is derived from an EMBL/GenBank/DDBJ whole genome shotgun (WGS) entry which is preliminary data.</text>
</comment>
<gene>
    <name evidence="1" type="ORF">DI09_138p30</name>
</gene>
<dbReference type="AlphaFoldDB" id="A0A098VV70"/>
<evidence type="ECO:0000313" key="1">
    <source>
        <dbReference type="EMBL" id="KGG52759.1"/>
    </source>
</evidence>
<dbReference type="Proteomes" id="UP000029725">
    <property type="component" value="Unassembled WGS sequence"/>
</dbReference>
<protein>
    <submittedName>
        <fullName evidence="1">Uncharacterized protein</fullName>
    </submittedName>
</protein>
<reference evidence="1 2" key="1">
    <citation type="submission" date="2014-04" db="EMBL/GenBank/DDBJ databases">
        <title>A new species of microsporidia sheds light on the evolution of extreme parasitism.</title>
        <authorList>
            <person name="Haag K.L."/>
            <person name="James T.Y."/>
            <person name="Larsson R."/>
            <person name="Schaer T.M."/>
            <person name="Refardt D."/>
            <person name="Pombert J.-F."/>
            <person name="Ebert D."/>
        </authorList>
    </citation>
    <scope>NUCLEOTIDE SEQUENCE [LARGE SCALE GENOMIC DNA]</scope>
    <source>
        <strain evidence="1 2">UGP3</strain>
        <tissue evidence="1">Spores</tissue>
    </source>
</reference>
<proteinExistence type="predicted"/>
<evidence type="ECO:0000313" key="2">
    <source>
        <dbReference type="Proteomes" id="UP000029725"/>
    </source>
</evidence>
<keyword evidence="2" id="KW-1185">Reference proteome</keyword>
<sequence>MKVGPSEIRQQLQLEISNLQLVEATEHQGVLLSIFSVVEIRDSGIMVEARDIISPFLVKQVFLSNSFSKYLSRPCCPNTASIVSCIESSSEVLICLLDIIELSDFIICNVWRPGYLN</sequence>
<dbReference type="VEuPathDB" id="MicrosporidiaDB:DI09_138p30"/>
<dbReference type="HOGENOM" id="CLU_2085373_0_0_1"/>